<feature type="region of interest" description="Disordered" evidence="1">
    <location>
        <begin position="436"/>
        <end position="459"/>
    </location>
</feature>
<name>A0A6G1JIV3_9PLEO</name>
<evidence type="ECO:0000313" key="3">
    <source>
        <dbReference type="Proteomes" id="UP000799291"/>
    </source>
</evidence>
<evidence type="ECO:0000256" key="1">
    <source>
        <dbReference type="SAM" id="MobiDB-lite"/>
    </source>
</evidence>
<feature type="compositionally biased region" description="Polar residues" evidence="1">
    <location>
        <begin position="252"/>
        <end position="263"/>
    </location>
</feature>
<protein>
    <submittedName>
        <fullName evidence="2">Uncharacterized protein</fullName>
    </submittedName>
</protein>
<dbReference type="AlphaFoldDB" id="A0A6G1JIV3"/>
<proteinExistence type="predicted"/>
<evidence type="ECO:0000313" key="2">
    <source>
        <dbReference type="EMBL" id="KAF2690497.1"/>
    </source>
</evidence>
<feature type="compositionally biased region" description="Polar residues" evidence="1">
    <location>
        <begin position="1"/>
        <end position="16"/>
    </location>
</feature>
<reference evidence="2" key="1">
    <citation type="journal article" date="2020" name="Stud. Mycol.">
        <title>101 Dothideomycetes genomes: a test case for predicting lifestyles and emergence of pathogens.</title>
        <authorList>
            <person name="Haridas S."/>
            <person name="Albert R."/>
            <person name="Binder M."/>
            <person name="Bloem J."/>
            <person name="Labutti K."/>
            <person name="Salamov A."/>
            <person name="Andreopoulos B."/>
            <person name="Baker S."/>
            <person name="Barry K."/>
            <person name="Bills G."/>
            <person name="Bluhm B."/>
            <person name="Cannon C."/>
            <person name="Castanera R."/>
            <person name="Culley D."/>
            <person name="Daum C."/>
            <person name="Ezra D."/>
            <person name="Gonzalez J."/>
            <person name="Henrissat B."/>
            <person name="Kuo A."/>
            <person name="Liang C."/>
            <person name="Lipzen A."/>
            <person name="Lutzoni F."/>
            <person name="Magnuson J."/>
            <person name="Mondo S."/>
            <person name="Nolan M."/>
            <person name="Ohm R."/>
            <person name="Pangilinan J."/>
            <person name="Park H.-J."/>
            <person name="Ramirez L."/>
            <person name="Alfaro M."/>
            <person name="Sun H."/>
            <person name="Tritt A."/>
            <person name="Yoshinaga Y."/>
            <person name="Zwiers L.-H."/>
            <person name="Turgeon B."/>
            <person name="Goodwin S."/>
            <person name="Spatafora J."/>
            <person name="Crous P."/>
            <person name="Grigoriev I."/>
        </authorList>
    </citation>
    <scope>NUCLEOTIDE SEQUENCE</scope>
    <source>
        <strain evidence="2">CBS 122367</strain>
    </source>
</reference>
<feature type="region of interest" description="Disordered" evidence="1">
    <location>
        <begin position="237"/>
        <end position="298"/>
    </location>
</feature>
<gene>
    <name evidence="2" type="ORF">K458DRAFT_383606</name>
</gene>
<feature type="region of interest" description="Disordered" evidence="1">
    <location>
        <begin position="1"/>
        <end position="24"/>
    </location>
</feature>
<dbReference type="Proteomes" id="UP000799291">
    <property type="component" value="Unassembled WGS sequence"/>
</dbReference>
<feature type="compositionally biased region" description="Polar residues" evidence="1">
    <location>
        <begin position="286"/>
        <end position="297"/>
    </location>
</feature>
<keyword evidence="3" id="KW-1185">Reference proteome</keyword>
<dbReference type="OrthoDB" id="3801063at2759"/>
<feature type="compositionally biased region" description="Polar residues" evidence="1">
    <location>
        <begin position="436"/>
        <end position="445"/>
    </location>
</feature>
<organism evidence="2 3">
    <name type="scientific">Lentithecium fluviatile CBS 122367</name>
    <dbReference type="NCBI Taxonomy" id="1168545"/>
    <lineage>
        <taxon>Eukaryota</taxon>
        <taxon>Fungi</taxon>
        <taxon>Dikarya</taxon>
        <taxon>Ascomycota</taxon>
        <taxon>Pezizomycotina</taxon>
        <taxon>Dothideomycetes</taxon>
        <taxon>Pleosporomycetidae</taxon>
        <taxon>Pleosporales</taxon>
        <taxon>Massarineae</taxon>
        <taxon>Lentitheciaceae</taxon>
        <taxon>Lentithecium</taxon>
    </lineage>
</organism>
<sequence length="526" mass="57781">MPQPQNQMDAPQSGDQYPQGYCPLPAAQQPQTLMFASLNEARAHHQRVQRPAELRPEDDPTIAAVEADSHRWIMELVRAVRNLEGVGDRPDAKAVKYFTPDHSKEYPYADIEATCHVLFATVIDRCKNGFRGFDRDDNKAYGRQGAKTSEEILSFRSTFTDDRTGSCATRMQNVVKCLRVWKNSCQGIMHNDYNMFLLANHPLAFASTKHGNAKCNMQKRITAEEGKKARQLLAEAQEKPVEKPAKKRLRTGKQSNKLVQMTVAQPADDSQSERTEFSPEMPKVQNGPNPFKVSQPNGPHPDLSISYGHNTYDVAHRPICENQQNCGQGYGTVCHYNYPGMETLTNAFDPPQPTGQIGTTADANGGNVQGGNFDLLRLHQSVPVYIAPDAAMGAFPPQQHGFPFAYSGYSGGYNPQHVGTYGELTNEGWLPLDINKNSPSTNHQTFDAGGASSGASSVQDSMENLWIDPKGAYPPPGSAYIHAGSQPWANGQQSPKVCNGYALAQSDGGGIVKRKRSDDDDVVIEL</sequence>
<dbReference type="EMBL" id="MU005571">
    <property type="protein sequence ID" value="KAF2690497.1"/>
    <property type="molecule type" value="Genomic_DNA"/>
</dbReference>
<feature type="compositionally biased region" description="Low complexity" evidence="1">
    <location>
        <begin position="448"/>
        <end position="457"/>
    </location>
</feature>
<accession>A0A6G1JIV3</accession>